<dbReference type="AlphaFoldDB" id="A0AAD7H9E0"/>
<organism evidence="2 3">
    <name type="scientific">Mycena metata</name>
    <dbReference type="NCBI Taxonomy" id="1033252"/>
    <lineage>
        <taxon>Eukaryota</taxon>
        <taxon>Fungi</taxon>
        <taxon>Dikarya</taxon>
        <taxon>Basidiomycota</taxon>
        <taxon>Agaricomycotina</taxon>
        <taxon>Agaricomycetes</taxon>
        <taxon>Agaricomycetidae</taxon>
        <taxon>Agaricales</taxon>
        <taxon>Marasmiineae</taxon>
        <taxon>Mycenaceae</taxon>
        <taxon>Mycena</taxon>
    </lineage>
</organism>
<feature type="region of interest" description="Disordered" evidence="1">
    <location>
        <begin position="286"/>
        <end position="306"/>
    </location>
</feature>
<accession>A0AAD7H9E0</accession>
<name>A0AAD7H9E0_9AGAR</name>
<evidence type="ECO:0000256" key="1">
    <source>
        <dbReference type="SAM" id="MobiDB-lite"/>
    </source>
</evidence>
<sequence length="401" mass="45359">MSATQKGWKISRKNVPEHTRGLQDALHLHVRILMRRLTAQSVPTPIPPTVKASFEARFSPTDDVTARLDDLLSQAVPPANTAFREVTDFLNTARGTQSQISNCAARVAEHHLSAMFNAVSNAGLISFAPDVFGNADSLYNLAHEHVFVHSFRAVGLLFAYSTIFQVNLALIHDEHLLRRFYRSFVFGHLGEQARIENRRPGQVAINIVKNNQTRRRDDLKRYRGNQIIDDGFRRAAVKAVAAEPECHSEDEEDPNTGQRVAHRKPGRDGAVNKFFHALTQRRDATMVRKSRRGTWHPHARPPQRLPATDLSRAVPTNVPIDYFSPAFFNDMTVRERASYMNNGIALPTEEHCETWEAIQKWKGLSDAVFMQKYGTAKLALYNLPTLEELERLDADDTMDSD</sequence>
<proteinExistence type="predicted"/>
<protein>
    <submittedName>
        <fullName evidence="2">Uncharacterized protein</fullName>
    </submittedName>
</protein>
<reference evidence="2" key="1">
    <citation type="submission" date="2023-03" db="EMBL/GenBank/DDBJ databases">
        <title>Massive genome expansion in bonnet fungi (Mycena s.s.) driven by repeated elements and novel gene families across ecological guilds.</title>
        <authorList>
            <consortium name="Lawrence Berkeley National Laboratory"/>
            <person name="Harder C.B."/>
            <person name="Miyauchi S."/>
            <person name="Viragh M."/>
            <person name="Kuo A."/>
            <person name="Thoen E."/>
            <person name="Andreopoulos B."/>
            <person name="Lu D."/>
            <person name="Skrede I."/>
            <person name="Drula E."/>
            <person name="Henrissat B."/>
            <person name="Morin E."/>
            <person name="Kohler A."/>
            <person name="Barry K."/>
            <person name="LaButti K."/>
            <person name="Morin E."/>
            <person name="Salamov A."/>
            <person name="Lipzen A."/>
            <person name="Mereny Z."/>
            <person name="Hegedus B."/>
            <person name="Baldrian P."/>
            <person name="Stursova M."/>
            <person name="Weitz H."/>
            <person name="Taylor A."/>
            <person name="Grigoriev I.V."/>
            <person name="Nagy L.G."/>
            <person name="Martin F."/>
            <person name="Kauserud H."/>
        </authorList>
    </citation>
    <scope>NUCLEOTIDE SEQUENCE</scope>
    <source>
        <strain evidence="2">CBHHK182m</strain>
    </source>
</reference>
<dbReference type="EMBL" id="JARKIB010000304">
    <property type="protein sequence ID" value="KAJ7715615.1"/>
    <property type="molecule type" value="Genomic_DNA"/>
</dbReference>
<evidence type="ECO:0000313" key="2">
    <source>
        <dbReference type="EMBL" id="KAJ7715615.1"/>
    </source>
</evidence>
<feature type="compositionally biased region" description="Basic residues" evidence="1">
    <location>
        <begin position="288"/>
        <end position="301"/>
    </location>
</feature>
<evidence type="ECO:0000313" key="3">
    <source>
        <dbReference type="Proteomes" id="UP001215598"/>
    </source>
</evidence>
<feature type="region of interest" description="Disordered" evidence="1">
    <location>
        <begin position="243"/>
        <end position="266"/>
    </location>
</feature>
<comment type="caution">
    <text evidence="2">The sequence shown here is derived from an EMBL/GenBank/DDBJ whole genome shotgun (WGS) entry which is preliminary data.</text>
</comment>
<gene>
    <name evidence="2" type="ORF">B0H16DRAFT_1741772</name>
</gene>
<dbReference type="Proteomes" id="UP001215598">
    <property type="component" value="Unassembled WGS sequence"/>
</dbReference>
<keyword evidence="3" id="KW-1185">Reference proteome</keyword>